<reference evidence="1 2" key="1">
    <citation type="submission" date="2015-01" db="EMBL/GenBank/DDBJ databases">
        <title>Desulfovibrio sp. JC271 draft genome sequence.</title>
        <authorList>
            <person name="Shivani Y."/>
            <person name="Subhash Y."/>
            <person name="Sasikala C."/>
            <person name="Ramana C.V."/>
        </authorList>
    </citation>
    <scope>NUCLEOTIDE SEQUENCE [LARGE SCALE GENOMIC DNA]</scope>
    <source>
        <strain evidence="1 2">JC271</strain>
    </source>
</reference>
<dbReference type="PATRIC" id="fig|1560234.3.peg.972"/>
<protein>
    <submittedName>
        <fullName evidence="1">Uncharacterized protein</fullName>
    </submittedName>
</protein>
<comment type="caution">
    <text evidence="1">The sequence shown here is derived from an EMBL/GenBank/DDBJ whole genome shotgun (WGS) entry which is preliminary data.</text>
</comment>
<name>A0A1B7XBR6_9BACT</name>
<keyword evidence="2" id="KW-1185">Reference proteome</keyword>
<evidence type="ECO:0000313" key="1">
    <source>
        <dbReference type="EMBL" id="OBQ50205.1"/>
    </source>
</evidence>
<accession>A0A1B7XBR6</accession>
<dbReference type="OrthoDB" id="5465361at2"/>
<dbReference type="EMBL" id="JXMS01000017">
    <property type="protein sequence ID" value="OBQ50205.1"/>
    <property type="molecule type" value="Genomic_DNA"/>
</dbReference>
<evidence type="ECO:0000313" key="2">
    <source>
        <dbReference type="Proteomes" id="UP000091979"/>
    </source>
</evidence>
<gene>
    <name evidence="1" type="ORF">SP90_10600</name>
</gene>
<sequence length="66" mass="7104">MSASDDQIPQEILTELKTLAHETAPNNNATSAEELLRLLIPQHPEILADTPSAITAIKEAIDTLGK</sequence>
<organism evidence="1 2">
    <name type="scientific">Halodesulfovibrio spirochaetisodalis</name>
    <dbReference type="NCBI Taxonomy" id="1560234"/>
    <lineage>
        <taxon>Bacteria</taxon>
        <taxon>Pseudomonadati</taxon>
        <taxon>Thermodesulfobacteriota</taxon>
        <taxon>Desulfovibrionia</taxon>
        <taxon>Desulfovibrionales</taxon>
        <taxon>Desulfovibrionaceae</taxon>
        <taxon>Halodesulfovibrio</taxon>
    </lineage>
</organism>
<dbReference type="AlphaFoldDB" id="A0A1B7XBR6"/>
<proteinExistence type="predicted"/>
<dbReference type="RefSeq" id="WP_066855644.1">
    <property type="nucleotide sequence ID" value="NZ_JXMS01000017.1"/>
</dbReference>
<dbReference type="Proteomes" id="UP000091979">
    <property type="component" value="Unassembled WGS sequence"/>
</dbReference>